<name>A0AAU9IN59_9CILI</name>
<dbReference type="AlphaFoldDB" id="A0AAU9IN59"/>
<dbReference type="InterPro" id="IPR045049">
    <property type="entry name" value="Pcy1-like"/>
</dbReference>
<organism evidence="3 4">
    <name type="scientific">Blepharisma stoltei</name>
    <dbReference type="NCBI Taxonomy" id="1481888"/>
    <lineage>
        <taxon>Eukaryota</taxon>
        <taxon>Sar</taxon>
        <taxon>Alveolata</taxon>
        <taxon>Ciliophora</taxon>
        <taxon>Postciliodesmatophora</taxon>
        <taxon>Heterotrichea</taxon>
        <taxon>Heterotrichida</taxon>
        <taxon>Blepharismidae</taxon>
        <taxon>Blepharisma</taxon>
    </lineage>
</organism>
<reference evidence="3" key="1">
    <citation type="submission" date="2021-09" db="EMBL/GenBank/DDBJ databases">
        <authorList>
            <consortium name="AG Swart"/>
            <person name="Singh M."/>
            <person name="Singh A."/>
            <person name="Seah K."/>
            <person name="Emmerich C."/>
        </authorList>
    </citation>
    <scope>NUCLEOTIDE SEQUENCE</scope>
    <source>
        <strain evidence="3">ATCC30299</strain>
    </source>
</reference>
<feature type="domain" description="Cytidyltransferase-like" evidence="2">
    <location>
        <begin position="24"/>
        <end position="107"/>
    </location>
</feature>
<dbReference type="Proteomes" id="UP001162131">
    <property type="component" value="Unassembled WGS sequence"/>
</dbReference>
<proteinExistence type="predicted"/>
<dbReference type="PANTHER" id="PTHR10739:SF13">
    <property type="entry name" value="CHOLINE-PHOSPHATE CYTIDYLYLTRANSFERASE"/>
    <property type="match status" value="1"/>
</dbReference>
<accession>A0AAU9IN59</accession>
<dbReference type="Pfam" id="PF01467">
    <property type="entry name" value="CTP_transf_like"/>
    <property type="match status" value="1"/>
</dbReference>
<dbReference type="EMBL" id="CAJZBQ010000015">
    <property type="protein sequence ID" value="CAG9316220.1"/>
    <property type="molecule type" value="Genomic_DNA"/>
</dbReference>
<dbReference type="EC" id="2.7.7.15" evidence="1"/>
<protein>
    <recommendedName>
        <fullName evidence="1">choline-phosphate cytidylyltransferase</fullName>
        <ecNumber evidence="1">2.7.7.15</ecNumber>
    </recommendedName>
</protein>
<evidence type="ECO:0000256" key="1">
    <source>
        <dbReference type="ARBA" id="ARBA00026101"/>
    </source>
</evidence>
<evidence type="ECO:0000313" key="3">
    <source>
        <dbReference type="EMBL" id="CAG9316220.1"/>
    </source>
</evidence>
<dbReference type="InterPro" id="IPR014729">
    <property type="entry name" value="Rossmann-like_a/b/a_fold"/>
</dbReference>
<dbReference type="PANTHER" id="PTHR10739">
    <property type="entry name" value="CYTIDYLYLTRANSFERASE"/>
    <property type="match status" value="1"/>
</dbReference>
<keyword evidence="4" id="KW-1185">Reference proteome</keyword>
<evidence type="ECO:0000259" key="2">
    <source>
        <dbReference type="Pfam" id="PF01467"/>
    </source>
</evidence>
<dbReference type="InterPro" id="IPR004821">
    <property type="entry name" value="Cyt_trans-like"/>
</dbReference>
<sequence length="243" mass="27591">MEESRDTSTLNINLRGKEVRVLLPARFDYIHGGHAKLITEIQNKFKKVHLVLGLIVEDTNTSLLSLTEKVETLKHFKGIDEIRTLKGEVTAETLKALKVDYVATATASEISVDIPEKVLEFPKELDIDTDEIIIRAIRNYDTLVGKLLNEGYDPHEIGVSKAKVMQIKLKKKLRKLARVMKTKGVEYGRKAEEIVDYTRTSLREFVTDLTEKSENAVAKWASKCGNRVKNLITLAKEGWERLD</sequence>
<comment type="caution">
    <text evidence="3">The sequence shown here is derived from an EMBL/GenBank/DDBJ whole genome shotgun (WGS) entry which is preliminary data.</text>
</comment>
<dbReference type="Gene3D" id="3.40.50.620">
    <property type="entry name" value="HUPs"/>
    <property type="match status" value="1"/>
</dbReference>
<dbReference type="SUPFAM" id="SSF52374">
    <property type="entry name" value="Nucleotidylyl transferase"/>
    <property type="match status" value="1"/>
</dbReference>
<gene>
    <name evidence="3" type="ORF">BSTOLATCC_MIC15656</name>
</gene>
<evidence type="ECO:0000313" key="4">
    <source>
        <dbReference type="Proteomes" id="UP001162131"/>
    </source>
</evidence>
<dbReference type="GO" id="GO:0031210">
    <property type="term" value="F:phosphatidylcholine binding"/>
    <property type="evidence" value="ECO:0007669"/>
    <property type="project" value="TreeGrafter"/>
</dbReference>
<dbReference type="GO" id="GO:0004105">
    <property type="term" value="F:choline-phosphate cytidylyltransferase activity"/>
    <property type="evidence" value="ECO:0007669"/>
    <property type="project" value="UniProtKB-EC"/>
</dbReference>